<comment type="caution">
    <text evidence="9">The sequence shown here is derived from an EMBL/GenBank/DDBJ whole genome shotgun (WGS) entry which is preliminary data.</text>
</comment>
<dbReference type="PANTHER" id="PTHR11727">
    <property type="entry name" value="DIMETHYLADENOSINE TRANSFERASE"/>
    <property type="match status" value="1"/>
</dbReference>
<keyword evidence="3" id="KW-0489">Methyltransferase</keyword>
<protein>
    <recommendedName>
        <fullName evidence="2">Mitochondrial transcription factor 1</fullName>
    </recommendedName>
</protein>
<name>A0A086T9K0_HAPC1</name>
<evidence type="ECO:0000256" key="6">
    <source>
        <dbReference type="ARBA" id="ARBA00022884"/>
    </source>
</evidence>
<keyword evidence="5" id="KW-0949">S-adenosyl-L-methionine</keyword>
<evidence type="ECO:0000313" key="9">
    <source>
        <dbReference type="EMBL" id="KFH46032.1"/>
    </source>
</evidence>
<dbReference type="GO" id="GO:0006391">
    <property type="term" value="P:transcription initiation at mitochondrial promoter"/>
    <property type="evidence" value="ECO:0007669"/>
    <property type="project" value="TreeGrafter"/>
</dbReference>
<dbReference type="GO" id="GO:0034245">
    <property type="term" value="C:mitochondrial DNA-directed RNA polymerase complex"/>
    <property type="evidence" value="ECO:0007669"/>
    <property type="project" value="TreeGrafter"/>
</dbReference>
<dbReference type="InterPro" id="IPR023165">
    <property type="entry name" value="rRNA_Ade_diMease-like_C"/>
</dbReference>
<evidence type="ECO:0000256" key="8">
    <source>
        <dbReference type="SAM" id="MobiDB-lite"/>
    </source>
</evidence>
<evidence type="ECO:0000313" key="10">
    <source>
        <dbReference type="Proteomes" id="UP000029964"/>
    </source>
</evidence>
<evidence type="ECO:0000256" key="1">
    <source>
        <dbReference type="ARBA" id="ARBA00004173"/>
    </source>
</evidence>
<dbReference type="HOGENOM" id="CLU_014537_1_0_1"/>
<evidence type="ECO:0000256" key="3">
    <source>
        <dbReference type="ARBA" id="ARBA00022603"/>
    </source>
</evidence>
<dbReference type="GO" id="GO:0005759">
    <property type="term" value="C:mitochondrial matrix"/>
    <property type="evidence" value="ECO:0007669"/>
    <property type="project" value="TreeGrafter"/>
</dbReference>
<dbReference type="GO" id="GO:0003723">
    <property type="term" value="F:RNA binding"/>
    <property type="evidence" value="ECO:0007669"/>
    <property type="project" value="UniProtKB-KW"/>
</dbReference>
<feature type="region of interest" description="Disordered" evidence="8">
    <location>
        <begin position="542"/>
        <end position="567"/>
    </location>
</feature>
<reference evidence="10" key="1">
    <citation type="journal article" date="2014" name="Genome Announc.">
        <title>Genome sequence and annotation of Acremonium chrysogenum, producer of the beta-lactam antibiotic cephalosporin C.</title>
        <authorList>
            <person name="Terfehr D."/>
            <person name="Dahlmann T.A."/>
            <person name="Specht T."/>
            <person name="Zadra I."/>
            <person name="Kuernsteiner H."/>
            <person name="Kueck U."/>
        </authorList>
    </citation>
    <scope>NUCLEOTIDE SEQUENCE [LARGE SCALE GENOMIC DNA]</scope>
    <source>
        <strain evidence="10">ATCC 11550 / CBS 779.69 / DSM 880 / IAM 14645 / JCM 23072 / IMI 49137</strain>
    </source>
</reference>
<accession>A0A086T9K0</accession>
<dbReference type="InterPro" id="IPR029063">
    <property type="entry name" value="SAM-dependent_MTases_sf"/>
</dbReference>
<dbReference type="PANTHER" id="PTHR11727:SF17">
    <property type="entry name" value="DIMETHYLADENOSINE TRANSFERASE 1, MITOCHONDRIAL"/>
    <property type="match status" value="1"/>
</dbReference>
<dbReference type="Gene3D" id="3.40.50.150">
    <property type="entry name" value="Vaccinia Virus protein VP39"/>
    <property type="match status" value="1"/>
</dbReference>
<evidence type="ECO:0000256" key="4">
    <source>
        <dbReference type="ARBA" id="ARBA00022679"/>
    </source>
</evidence>
<evidence type="ECO:0000256" key="7">
    <source>
        <dbReference type="ARBA" id="ARBA00024915"/>
    </source>
</evidence>
<comment type="subcellular location">
    <subcellularLocation>
        <location evidence="1">Mitochondrion</location>
    </subcellularLocation>
</comment>
<keyword evidence="10" id="KW-1185">Reference proteome</keyword>
<evidence type="ECO:0000256" key="2">
    <source>
        <dbReference type="ARBA" id="ARBA00013836"/>
    </source>
</evidence>
<keyword evidence="4" id="KW-0808">Transferase</keyword>
<dbReference type="EMBL" id="JPKY01000024">
    <property type="protein sequence ID" value="KFH46032.1"/>
    <property type="molecule type" value="Genomic_DNA"/>
</dbReference>
<dbReference type="Proteomes" id="UP000029964">
    <property type="component" value="Unassembled WGS sequence"/>
</dbReference>
<dbReference type="GO" id="GO:0032259">
    <property type="term" value="P:methylation"/>
    <property type="evidence" value="ECO:0007669"/>
    <property type="project" value="UniProtKB-KW"/>
</dbReference>
<dbReference type="OrthoDB" id="16079at2759"/>
<sequence length="567" mass="64986">MAEKLHEANIWNPSRRGRKIQKWEGFSLSSIESRRVNIVSEKLCHDVIQRLGPSLERHRGCDLIDINPGVSMWSRALHDAVQPRRHLMLDPSAEEYEPLRKESMGDRKIEIIPKSGIMWSDLKDVMASHIDPHQRRVSPGEQPERNDTLLVTANLATFPSKRLWNFDNIATMVLYQLLSSIRSSGDFQRYGVVRMLIWVNDELKRPMLPRSILGRKRPAFAAELSCDWIHEVAGCDVPGASADRLSVRDQWVHYESAANTLRRMEEQGIVTPPGRETSMLKMVTADPSLLNQPLAGRRPPLVPRAYMAELEAMEAEGVELDDKSEQERLNQLRYRDRRDVKDSAVYLELLQLREAIFKMEPSSAEFAAAKRDFDDRLENISKNMRNEYFLIQDGYHLFRHQAAQTLLWDRRAYEPLAIDLEEFYPNAPICLLDIQPKSMDPVFRQNGPSSNRSGDYSSLMLRALFRSTTSPVYPTATDGLWPGFAEMARDHCPSLWDPALGGSPMSGHGSLKVRAMGETQWTELMKAWMRWPFRPEYLQMLGRSMDSEESDQESDQRGVAEGQTSSE</sequence>
<dbReference type="AlphaFoldDB" id="A0A086T9K0"/>
<comment type="function">
    <text evidence="7">Mitochondrial transcription factor that confers selective promoter recognition on the core subunit of the yeast mitochondrial RNA polymerase. Interacts with DNA in a non-specific manner.</text>
</comment>
<dbReference type="Gene3D" id="1.10.8.100">
    <property type="entry name" value="Ribosomal RNA adenine dimethylase-like, domain 2"/>
    <property type="match status" value="1"/>
</dbReference>
<keyword evidence="6" id="KW-0694">RNA-binding</keyword>
<dbReference type="GO" id="GO:0034246">
    <property type="term" value="F:mitochondrial transcription factor activity"/>
    <property type="evidence" value="ECO:0007669"/>
    <property type="project" value="TreeGrafter"/>
</dbReference>
<dbReference type="GO" id="GO:0008168">
    <property type="term" value="F:methyltransferase activity"/>
    <property type="evidence" value="ECO:0007669"/>
    <property type="project" value="UniProtKB-KW"/>
</dbReference>
<evidence type="ECO:0000256" key="5">
    <source>
        <dbReference type="ARBA" id="ARBA00022691"/>
    </source>
</evidence>
<dbReference type="SUPFAM" id="SSF53335">
    <property type="entry name" value="S-adenosyl-L-methionine-dependent methyltransferases"/>
    <property type="match status" value="1"/>
</dbReference>
<gene>
    <name evidence="9" type="ORF">ACRE_031340</name>
</gene>
<dbReference type="InterPro" id="IPR001737">
    <property type="entry name" value="KsgA/Erm"/>
</dbReference>
<organism evidence="9 10">
    <name type="scientific">Hapsidospora chrysogenum (strain ATCC 11550 / CBS 779.69 / DSM 880 / IAM 14645 / JCM 23072 / IMI 49137)</name>
    <name type="common">Acremonium chrysogenum</name>
    <dbReference type="NCBI Taxonomy" id="857340"/>
    <lineage>
        <taxon>Eukaryota</taxon>
        <taxon>Fungi</taxon>
        <taxon>Dikarya</taxon>
        <taxon>Ascomycota</taxon>
        <taxon>Pezizomycotina</taxon>
        <taxon>Sordariomycetes</taxon>
        <taxon>Hypocreomycetidae</taxon>
        <taxon>Hypocreales</taxon>
        <taxon>Bionectriaceae</taxon>
        <taxon>Hapsidospora</taxon>
    </lineage>
</organism>
<proteinExistence type="predicted"/>